<protein>
    <recommendedName>
        <fullName evidence="3">Restriction endonuclease</fullName>
    </recommendedName>
</protein>
<gene>
    <name evidence="1" type="ORF">ACK4CP_15115</name>
</gene>
<evidence type="ECO:0000313" key="2">
    <source>
        <dbReference type="Proteomes" id="UP001635817"/>
    </source>
</evidence>
<evidence type="ECO:0000313" key="1">
    <source>
        <dbReference type="EMBL" id="MFN6551734.1"/>
    </source>
</evidence>
<comment type="caution">
    <text evidence="1">The sequence shown here is derived from an EMBL/GenBank/DDBJ whole genome shotgun (WGS) entry which is preliminary data.</text>
</comment>
<name>A0ABW9LW68_9MYCO</name>
<dbReference type="Proteomes" id="UP001635817">
    <property type="component" value="Unassembled WGS sequence"/>
</dbReference>
<accession>A0ABW9LW68</accession>
<proteinExistence type="predicted"/>
<organism evidence="1 2">
    <name type="scientific">Mycolicibacterium septicum</name>
    <dbReference type="NCBI Taxonomy" id="98668"/>
    <lineage>
        <taxon>Bacteria</taxon>
        <taxon>Bacillati</taxon>
        <taxon>Actinomycetota</taxon>
        <taxon>Actinomycetes</taxon>
        <taxon>Mycobacteriales</taxon>
        <taxon>Mycobacteriaceae</taxon>
        <taxon>Mycolicibacterium</taxon>
    </lineage>
</organism>
<dbReference type="EMBL" id="JBKBDE010000004">
    <property type="protein sequence ID" value="MFN6551734.1"/>
    <property type="molecule type" value="Genomic_DNA"/>
</dbReference>
<dbReference type="RefSeq" id="WP_409550326.1">
    <property type="nucleotide sequence ID" value="NZ_JBKBDE010000004.1"/>
</dbReference>
<sequence>MPLIDVTCGARAGDAVRWRLAEVLPAAVSIAVACGDEPYDGNLQPGDVLIRFHDAGPFDRFDLDVLIEVKSKFFADRAEGRQSGADAILAAAQAALGTDYQIGVYLTLPVAAWSQTAVS</sequence>
<reference evidence="1 2" key="1">
    <citation type="submission" date="2024-12" db="EMBL/GenBank/DDBJ databases">
        <title>The coexistence of Mycolicibacterium septicum and Mycolicibacterium nivoides in clinical samples.</title>
        <authorList>
            <person name="Wang C."/>
            <person name="Feng Y."/>
            <person name="Zong Z."/>
        </authorList>
    </citation>
    <scope>NUCLEOTIDE SEQUENCE [LARGE SCALE GENOMIC DNA]</scope>
    <source>
        <strain evidence="1 2">120310</strain>
    </source>
</reference>
<keyword evidence="2" id="KW-1185">Reference proteome</keyword>
<evidence type="ECO:0008006" key="3">
    <source>
        <dbReference type="Google" id="ProtNLM"/>
    </source>
</evidence>